<organism evidence="1">
    <name type="scientific">hydrothermal vent metagenome</name>
    <dbReference type="NCBI Taxonomy" id="652676"/>
    <lineage>
        <taxon>unclassified sequences</taxon>
        <taxon>metagenomes</taxon>
        <taxon>ecological metagenomes</taxon>
    </lineage>
</organism>
<accession>A0A3B0XLQ8</accession>
<name>A0A3B0XLQ8_9ZZZZ</name>
<sequence length="266" mass="29735">MLFGLVQDKAPLEEDSVQWLFETYAWALNNFGSDVFFNETVLVLPTNSFFPGNANNSHDMASLIFDQVKKYAGLEHWPCKLQDQSSCNTETIPKVMIEGALRGSKGVASETVADDSKLLITYNPDQVKNPEVLIASYAHMLSHYLGAMAKMPSPGGEEYWPHTTEVLAAFMGFGLIFSNSAYSFNRNKCGSCAGAIPERSAYLSQYEMTYAFAIFCVLKNVHNKEVLPHLKKSLRSFYRKSVIDINKRQQDLKLLKTIDTSLAVSS</sequence>
<reference evidence="1" key="1">
    <citation type="submission" date="2018-06" db="EMBL/GenBank/DDBJ databases">
        <authorList>
            <person name="Zhirakovskaya E."/>
        </authorList>
    </citation>
    <scope>NUCLEOTIDE SEQUENCE</scope>
</reference>
<gene>
    <name evidence="1" type="ORF">MNBD_GAMMA09-15</name>
</gene>
<dbReference type="AlphaFoldDB" id="A0A3B0XLQ8"/>
<protein>
    <submittedName>
        <fullName evidence="1">Uncharacterized protein</fullName>
    </submittedName>
</protein>
<proteinExistence type="predicted"/>
<evidence type="ECO:0000313" key="1">
    <source>
        <dbReference type="EMBL" id="VAW62789.1"/>
    </source>
</evidence>
<dbReference type="EMBL" id="UOFI01000030">
    <property type="protein sequence ID" value="VAW62789.1"/>
    <property type="molecule type" value="Genomic_DNA"/>
</dbReference>